<feature type="transmembrane region" description="Helical" evidence="2">
    <location>
        <begin position="361"/>
        <end position="381"/>
    </location>
</feature>
<feature type="region of interest" description="Disordered" evidence="1">
    <location>
        <begin position="485"/>
        <end position="522"/>
    </location>
</feature>
<feature type="transmembrane region" description="Helical" evidence="2">
    <location>
        <begin position="402"/>
        <end position="429"/>
    </location>
</feature>
<gene>
    <name evidence="3" type="ORF">BJ322DRAFT_83185</name>
</gene>
<dbReference type="EMBL" id="WIUZ02000001">
    <property type="protein sequence ID" value="KAF9792894.1"/>
    <property type="molecule type" value="Genomic_DNA"/>
</dbReference>
<keyword evidence="4" id="KW-1185">Reference proteome</keyword>
<feature type="compositionally biased region" description="Basic and acidic residues" evidence="1">
    <location>
        <begin position="485"/>
        <end position="509"/>
    </location>
</feature>
<reference evidence="3" key="1">
    <citation type="journal article" date="2020" name="Nat. Commun.">
        <title>Large-scale genome sequencing of mycorrhizal fungi provides insights into the early evolution of symbiotic traits.</title>
        <authorList>
            <person name="Miyauchi S."/>
            <person name="Kiss E."/>
            <person name="Kuo A."/>
            <person name="Drula E."/>
            <person name="Kohler A."/>
            <person name="Sanchez-Garcia M."/>
            <person name="Morin E."/>
            <person name="Andreopoulos B."/>
            <person name="Barry K.W."/>
            <person name="Bonito G."/>
            <person name="Buee M."/>
            <person name="Carver A."/>
            <person name="Chen C."/>
            <person name="Cichocki N."/>
            <person name="Clum A."/>
            <person name="Culley D."/>
            <person name="Crous P.W."/>
            <person name="Fauchery L."/>
            <person name="Girlanda M."/>
            <person name="Hayes R.D."/>
            <person name="Keri Z."/>
            <person name="LaButti K."/>
            <person name="Lipzen A."/>
            <person name="Lombard V."/>
            <person name="Magnuson J."/>
            <person name="Maillard F."/>
            <person name="Murat C."/>
            <person name="Nolan M."/>
            <person name="Ohm R.A."/>
            <person name="Pangilinan J."/>
            <person name="Pereira M.F."/>
            <person name="Perotto S."/>
            <person name="Peter M."/>
            <person name="Pfister S."/>
            <person name="Riley R."/>
            <person name="Sitrit Y."/>
            <person name="Stielow J.B."/>
            <person name="Szollosi G."/>
            <person name="Zifcakova L."/>
            <person name="Stursova M."/>
            <person name="Spatafora J.W."/>
            <person name="Tedersoo L."/>
            <person name="Vaario L.M."/>
            <person name="Yamada A."/>
            <person name="Yan M."/>
            <person name="Wang P."/>
            <person name="Xu J."/>
            <person name="Bruns T."/>
            <person name="Baldrian P."/>
            <person name="Vilgalys R."/>
            <person name="Dunand C."/>
            <person name="Henrissat B."/>
            <person name="Grigoriev I.V."/>
            <person name="Hibbett D."/>
            <person name="Nagy L.G."/>
            <person name="Martin F.M."/>
        </authorList>
    </citation>
    <scope>NUCLEOTIDE SEQUENCE</scope>
    <source>
        <strain evidence="3">UH-Tt-Lm1</strain>
    </source>
</reference>
<dbReference type="OrthoDB" id="2642524at2759"/>
<organism evidence="3 4">
    <name type="scientific">Thelephora terrestris</name>
    <dbReference type="NCBI Taxonomy" id="56493"/>
    <lineage>
        <taxon>Eukaryota</taxon>
        <taxon>Fungi</taxon>
        <taxon>Dikarya</taxon>
        <taxon>Basidiomycota</taxon>
        <taxon>Agaricomycotina</taxon>
        <taxon>Agaricomycetes</taxon>
        <taxon>Thelephorales</taxon>
        <taxon>Thelephoraceae</taxon>
        <taxon>Thelephora</taxon>
    </lineage>
</organism>
<accession>A0A9P6HQH3</accession>
<dbReference type="Proteomes" id="UP000736335">
    <property type="component" value="Unassembled WGS sequence"/>
</dbReference>
<sequence>MSSDEWSLTVLRLNGLRFLRPEKSWRPIVTCNVDRHPEQETVLGCDGQNVNLKSPFLFKNLGVTSKLEIKVWKRSESKRKGKKRHLAASTSITFMELLDKVSSSPRVELKLGCLDGKGKRIPKGQAQKFATIALRLRAPDSHPFAPSTASDVTIEDLSGHLSGYDTMPESYTSHLSEHEISEYQPVSQLRQRRPRVKGYSLDTDESDLSMSDEETPVCEEDDSTFCDVSPSETTWVAEEEEEIRPVIMGSVSWFAAQVLPRFHDQEAIVAVPLNVFENVINRVSPYAELKGAVCDADFQRVLDQVRTEWRWGMNILMGLCGYDNLLKIAHYPLTLKHRLNATVFGFSPDPIFSVDSAAKKAIAISGVASAIGLVLSFWYQFLYSAATPAKFKVQALDTFGGYFFFCLCCRLPSFFMLISSIALLAFMFFVSFTVWPQAVLAACFIAGVLITLQYLLFGAHRIVLGIRWVFRRISAWLSRLFSRSKDAEPVEGEKDGDIPKPTNDIDKENAVWSGKSESEKDA</sequence>
<comment type="caution">
    <text evidence="3">The sequence shown here is derived from an EMBL/GenBank/DDBJ whole genome shotgun (WGS) entry which is preliminary data.</text>
</comment>
<evidence type="ECO:0000256" key="2">
    <source>
        <dbReference type="SAM" id="Phobius"/>
    </source>
</evidence>
<keyword evidence="2" id="KW-0472">Membrane</keyword>
<keyword evidence="2" id="KW-1133">Transmembrane helix</keyword>
<evidence type="ECO:0000313" key="3">
    <source>
        <dbReference type="EMBL" id="KAF9792894.1"/>
    </source>
</evidence>
<feature type="transmembrane region" description="Helical" evidence="2">
    <location>
        <begin position="435"/>
        <end position="457"/>
    </location>
</feature>
<evidence type="ECO:0000256" key="1">
    <source>
        <dbReference type="SAM" id="MobiDB-lite"/>
    </source>
</evidence>
<protein>
    <submittedName>
        <fullName evidence="3">Uncharacterized protein</fullName>
    </submittedName>
</protein>
<name>A0A9P6HQH3_9AGAM</name>
<reference evidence="3" key="2">
    <citation type="submission" date="2020-11" db="EMBL/GenBank/DDBJ databases">
        <authorList>
            <consortium name="DOE Joint Genome Institute"/>
            <person name="Kuo A."/>
            <person name="Miyauchi S."/>
            <person name="Kiss E."/>
            <person name="Drula E."/>
            <person name="Kohler A."/>
            <person name="Sanchez-Garcia M."/>
            <person name="Andreopoulos B."/>
            <person name="Barry K.W."/>
            <person name="Bonito G."/>
            <person name="Buee M."/>
            <person name="Carver A."/>
            <person name="Chen C."/>
            <person name="Cichocki N."/>
            <person name="Clum A."/>
            <person name="Culley D."/>
            <person name="Crous P.W."/>
            <person name="Fauchery L."/>
            <person name="Girlanda M."/>
            <person name="Hayes R."/>
            <person name="Keri Z."/>
            <person name="Labutti K."/>
            <person name="Lipzen A."/>
            <person name="Lombard V."/>
            <person name="Magnuson J."/>
            <person name="Maillard F."/>
            <person name="Morin E."/>
            <person name="Murat C."/>
            <person name="Nolan M."/>
            <person name="Ohm R."/>
            <person name="Pangilinan J."/>
            <person name="Pereira M."/>
            <person name="Perotto S."/>
            <person name="Peter M."/>
            <person name="Riley R."/>
            <person name="Sitrit Y."/>
            <person name="Stielow B."/>
            <person name="Szollosi G."/>
            <person name="Zifcakova L."/>
            <person name="Stursova M."/>
            <person name="Spatafora J.W."/>
            <person name="Tedersoo L."/>
            <person name="Vaario L.-M."/>
            <person name="Yamada A."/>
            <person name="Yan M."/>
            <person name="Wang P."/>
            <person name="Xu J."/>
            <person name="Bruns T."/>
            <person name="Baldrian P."/>
            <person name="Vilgalys R."/>
            <person name="Henrissat B."/>
            <person name="Grigoriev I.V."/>
            <person name="Hibbett D."/>
            <person name="Nagy L.G."/>
            <person name="Martin F.M."/>
        </authorList>
    </citation>
    <scope>NUCLEOTIDE SEQUENCE</scope>
    <source>
        <strain evidence="3">UH-Tt-Lm1</strain>
    </source>
</reference>
<proteinExistence type="predicted"/>
<keyword evidence="2" id="KW-0812">Transmembrane</keyword>
<dbReference type="AlphaFoldDB" id="A0A9P6HQH3"/>
<evidence type="ECO:0000313" key="4">
    <source>
        <dbReference type="Proteomes" id="UP000736335"/>
    </source>
</evidence>